<proteinExistence type="predicted"/>
<protein>
    <submittedName>
        <fullName evidence="1">Uncharacterized protein</fullName>
    </submittedName>
</protein>
<accession>A0A7Z7BHE1</accession>
<name>A0A7Z7BHE1_9HYPH</name>
<gene>
    <name evidence="1" type="ORF">SAMN05428983_0812</name>
</gene>
<organism evidence="1 2">
    <name type="scientific">Agrobacterium fabrum</name>
    <dbReference type="NCBI Taxonomy" id="1176649"/>
    <lineage>
        <taxon>Bacteria</taxon>
        <taxon>Pseudomonadati</taxon>
        <taxon>Pseudomonadota</taxon>
        <taxon>Alphaproteobacteria</taxon>
        <taxon>Hyphomicrobiales</taxon>
        <taxon>Rhizobiaceae</taxon>
        <taxon>Rhizobium/Agrobacterium group</taxon>
        <taxon>Agrobacterium</taxon>
        <taxon>Agrobacterium tumefaciens complex</taxon>
    </lineage>
</organism>
<sequence length="175" mass="19189">MGDPFRLRVMKQLSLQVKEVNPANGCEFDLSDFVDSAGRAAERVFRGRTVFGDNDPRPMVVLLEDPRPAEAVNGTSTSPAAINQFRVLLQGFVEDDREHPLDPAYKLSAEIIRALVRAKANRFDILGLGNKAPCVMSLSIGQPVHRPPDDEVSSVAYFLIPVTLGLAENLETPFA</sequence>
<comment type="caution">
    <text evidence="1">The sequence shown here is derived from an EMBL/GenBank/DDBJ whole genome shotgun (WGS) entry which is preliminary data.</text>
</comment>
<dbReference type="RefSeq" id="WP_092731728.1">
    <property type="nucleotide sequence ID" value="NZ_FNEW01000001.1"/>
</dbReference>
<evidence type="ECO:0000313" key="2">
    <source>
        <dbReference type="Proteomes" id="UP000198917"/>
    </source>
</evidence>
<reference evidence="1 2" key="1">
    <citation type="submission" date="2016-10" db="EMBL/GenBank/DDBJ databases">
        <authorList>
            <person name="Varghese N."/>
            <person name="Submissions S."/>
        </authorList>
    </citation>
    <scope>NUCLEOTIDE SEQUENCE [LARGE SCALE GENOMIC DNA]</scope>
    <source>
        <strain evidence="1 2">PDC82</strain>
    </source>
</reference>
<dbReference type="AlphaFoldDB" id="A0A7Z7BHE1"/>
<evidence type="ECO:0000313" key="1">
    <source>
        <dbReference type="EMBL" id="SDJ24886.1"/>
    </source>
</evidence>
<dbReference type="Proteomes" id="UP000198917">
    <property type="component" value="Unassembled WGS sequence"/>
</dbReference>
<dbReference type="EMBL" id="FNEW01000001">
    <property type="protein sequence ID" value="SDJ24886.1"/>
    <property type="molecule type" value="Genomic_DNA"/>
</dbReference>